<keyword evidence="6" id="KW-1185">Reference proteome</keyword>
<dbReference type="Proteomes" id="UP000294853">
    <property type="component" value="Chromosome"/>
</dbReference>
<keyword evidence="4" id="KW-0732">Signal</keyword>
<comment type="subcellular location">
    <subcellularLocation>
        <location evidence="1">Secreted</location>
    </subcellularLocation>
</comment>
<feature type="chain" id="PRO_5020472855" evidence="4">
    <location>
        <begin position="25"/>
        <end position="408"/>
    </location>
</feature>
<dbReference type="Gene3D" id="2.150.10.10">
    <property type="entry name" value="Serralysin-like metalloprotease, C-terminal"/>
    <property type="match status" value="2"/>
</dbReference>
<dbReference type="InterPro" id="IPR050557">
    <property type="entry name" value="RTX_toxin/Mannuronan_C5-epim"/>
</dbReference>
<dbReference type="OrthoDB" id="3771455at2"/>
<dbReference type="KEGG" id="nsn:EXE58_00915"/>
<feature type="region of interest" description="Disordered" evidence="3">
    <location>
        <begin position="384"/>
        <end position="408"/>
    </location>
</feature>
<dbReference type="PRINTS" id="PR00313">
    <property type="entry name" value="CABNDNGRPT"/>
</dbReference>
<dbReference type="PANTHER" id="PTHR38340:SF1">
    <property type="entry name" value="S-LAYER PROTEIN"/>
    <property type="match status" value="1"/>
</dbReference>
<evidence type="ECO:0000256" key="2">
    <source>
        <dbReference type="ARBA" id="ARBA00022525"/>
    </source>
</evidence>
<dbReference type="InterPro" id="IPR011049">
    <property type="entry name" value="Serralysin-like_metalloprot_C"/>
</dbReference>
<gene>
    <name evidence="5" type="ORF">EXE58_00915</name>
</gene>
<dbReference type="AlphaFoldDB" id="A0A4P7IES2"/>
<dbReference type="RefSeq" id="WP_135266146.1">
    <property type="nucleotide sequence ID" value="NZ_CP038436.1"/>
</dbReference>
<evidence type="ECO:0000256" key="1">
    <source>
        <dbReference type="ARBA" id="ARBA00004613"/>
    </source>
</evidence>
<reference evidence="5 6" key="1">
    <citation type="submission" date="2019-03" db="EMBL/GenBank/DDBJ databases">
        <title>Three New Species of Nocardioides, Nocardioides euryhalodurans sp. nov., Nocardioides seonyuensis sp. nov. and Nocardioides eburneoflavus sp. nov. Iolated from Soil.</title>
        <authorList>
            <person name="Roh S.G."/>
            <person name="Lee C."/>
            <person name="Kim M.-K."/>
            <person name="Kim S.B."/>
        </authorList>
    </citation>
    <scope>NUCLEOTIDE SEQUENCE [LARGE SCALE GENOMIC DNA]</scope>
    <source>
        <strain evidence="5 6">MMS17-SY207-3</strain>
    </source>
</reference>
<dbReference type="GO" id="GO:0005576">
    <property type="term" value="C:extracellular region"/>
    <property type="evidence" value="ECO:0007669"/>
    <property type="project" value="UniProtKB-SubCell"/>
</dbReference>
<dbReference type="PANTHER" id="PTHR38340">
    <property type="entry name" value="S-LAYER PROTEIN"/>
    <property type="match status" value="1"/>
</dbReference>
<proteinExistence type="predicted"/>
<accession>A0A4P7IES2</accession>
<dbReference type="EMBL" id="CP038436">
    <property type="protein sequence ID" value="QBX54171.1"/>
    <property type="molecule type" value="Genomic_DNA"/>
</dbReference>
<evidence type="ECO:0000313" key="5">
    <source>
        <dbReference type="EMBL" id="QBX54171.1"/>
    </source>
</evidence>
<dbReference type="Pfam" id="PF00353">
    <property type="entry name" value="HemolysinCabind"/>
    <property type="match status" value="5"/>
</dbReference>
<keyword evidence="2" id="KW-0964">Secreted</keyword>
<evidence type="ECO:0000313" key="6">
    <source>
        <dbReference type="Proteomes" id="UP000294853"/>
    </source>
</evidence>
<dbReference type="SUPFAM" id="SSF51120">
    <property type="entry name" value="beta-Roll"/>
    <property type="match status" value="1"/>
</dbReference>
<protein>
    <submittedName>
        <fullName evidence="5">Calcium-binding protein</fullName>
    </submittedName>
</protein>
<dbReference type="GO" id="GO:0005509">
    <property type="term" value="F:calcium ion binding"/>
    <property type="evidence" value="ECO:0007669"/>
    <property type="project" value="InterPro"/>
</dbReference>
<feature type="signal peptide" evidence="4">
    <location>
        <begin position="1"/>
        <end position="24"/>
    </location>
</feature>
<feature type="region of interest" description="Disordered" evidence="3">
    <location>
        <begin position="174"/>
        <end position="199"/>
    </location>
</feature>
<dbReference type="InterPro" id="IPR001343">
    <property type="entry name" value="Hemolysn_Ca-bd"/>
</dbReference>
<feature type="region of interest" description="Disordered" evidence="3">
    <location>
        <begin position="245"/>
        <end position="266"/>
    </location>
</feature>
<evidence type="ECO:0000256" key="3">
    <source>
        <dbReference type="SAM" id="MobiDB-lite"/>
    </source>
</evidence>
<evidence type="ECO:0000256" key="4">
    <source>
        <dbReference type="SAM" id="SignalP"/>
    </source>
</evidence>
<name>A0A4P7IES2_9ACTN</name>
<organism evidence="5 6">
    <name type="scientific">Nocardioides seonyuensis</name>
    <dbReference type="NCBI Taxonomy" id="2518371"/>
    <lineage>
        <taxon>Bacteria</taxon>
        <taxon>Bacillati</taxon>
        <taxon>Actinomycetota</taxon>
        <taxon>Actinomycetes</taxon>
        <taxon>Propionibacteriales</taxon>
        <taxon>Nocardioidaceae</taxon>
        <taxon>Nocardioides</taxon>
    </lineage>
</organism>
<sequence length="408" mass="41167">MRTVHWLAVALAAAGLTSATAVQAAGPAMCDGRLATIVGSPGDDRITGTSGSDVILAGGGRDSVDGRGGDDRVCGGAGADVIVGGPGDDRLFGEGNQFHADRGGVHFRGDVLDGGAGDDLLDVGPTPDADSLAGERVEFLTVPGAVAVDLAAGTSTGQGDDVIRVRRNMSVRTGDGDDTILGTRRADSVDAGPGNDTVRLMRGQDTYVERRTSLPDDDVVDTGGGYDTVDVVSGADTVMTGREADSVGLRGRGPHRVETGPGSDLVVAGTSDAPGSSYDMGPGAADDLSLDVGPLRGEGGVLPIRIDIPAGQLLLTGPAGPVTVEIHGIEDFVLGKEFRIDFLGSDADESLFLAPVGSIPVHALMGGGDDRVWGSRGDDHLDGGAGVDTAYGDEGDDTCVGIEHPTSC</sequence>
<dbReference type="Gene3D" id="2.160.20.160">
    <property type="match status" value="1"/>
</dbReference>